<dbReference type="PANTHER" id="PTHR40278">
    <property type="entry name" value="DNA UTILIZATION PROTEIN HOFN"/>
    <property type="match status" value="1"/>
</dbReference>
<evidence type="ECO:0000313" key="2">
    <source>
        <dbReference type="EMBL" id="SHE28601.1"/>
    </source>
</evidence>
<feature type="transmembrane region" description="Helical" evidence="1">
    <location>
        <begin position="21"/>
        <end position="45"/>
    </location>
</feature>
<dbReference type="Pfam" id="PF05137">
    <property type="entry name" value="PilN"/>
    <property type="match status" value="1"/>
</dbReference>
<reference evidence="2 3" key="1">
    <citation type="submission" date="2016-11" db="EMBL/GenBank/DDBJ databases">
        <authorList>
            <person name="Jaros S."/>
            <person name="Januszkiewicz K."/>
            <person name="Wedrychowicz H."/>
        </authorList>
    </citation>
    <scope>NUCLEOTIDE SEQUENCE [LARGE SCALE GENOMIC DNA]</scope>
    <source>
        <strain evidence="2 3">DSM 14828</strain>
    </source>
</reference>
<organism evidence="2 3">
    <name type="scientific">Alkalibacter saccharofermentans DSM 14828</name>
    <dbReference type="NCBI Taxonomy" id="1120975"/>
    <lineage>
        <taxon>Bacteria</taxon>
        <taxon>Bacillati</taxon>
        <taxon>Bacillota</taxon>
        <taxon>Clostridia</taxon>
        <taxon>Eubacteriales</taxon>
        <taxon>Eubacteriaceae</taxon>
        <taxon>Alkalibacter</taxon>
    </lineage>
</organism>
<dbReference type="InterPro" id="IPR052534">
    <property type="entry name" value="Extracell_DNA_Util/SecSys_Comp"/>
</dbReference>
<sequence>MRDINMLPEEIYRQKDNQKKKAFLLVRVLIFIGILAVLYGAVYSLDMQTKNRINRVEDQINELADIRARKEVMDRKVAELAHRENVLSTMDSGKTNFFDLLASVEKSLPPTVVFNRQEADGGVMRISGFAGSRAEVADFAAKLNQLEDVENVWINSVRAGEDFSFEITFVYEGGGQQ</sequence>
<keyword evidence="1" id="KW-0472">Membrane</keyword>
<keyword evidence="1" id="KW-1133">Transmembrane helix</keyword>
<dbReference type="AlphaFoldDB" id="A0A1M4S8T3"/>
<dbReference type="InterPro" id="IPR007813">
    <property type="entry name" value="PilN"/>
</dbReference>
<dbReference type="PANTHER" id="PTHR40278:SF1">
    <property type="entry name" value="DNA UTILIZATION PROTEIN HOFN"/>
    <property type="match status" value="1"/>
</dbReference>
<evidence type="ECO:0000313" key="3">
    <source>
        <dbReference type="Proteomes" id="UP000184251"/>
    </source>
</evidence>
<proteinExistence type="predicted"/>
<accession>A0A1M4S8T3</accession>
<name>A0A1M4S8T3_9FIRM</name>
<evidence type="ECO:0000256" key="1">
    <source>
        <dbReference type="SAM" id="Phobius"/>
    </source>
</evidence>
<dbReference type="STRING" id="1120975.SAMN02746064_00157"/>
<keyword evidence="3" id="KW-1185">Reference proteome</keyword>
<dbReference type="EMBL" id="FQTU01000001">
    <property type="protein sequence ID" value="SHE28601.1"/>
    <property type="molecule type" value="Genomic_DNA"/>
</dbReference>
<gene>
    <name evidence="2" type="ORF">SAMN02746064_00157</name>
</gene>
<dbReference type="Proteomes" id="UP000184251">
    <property type="component" value="Unassembled WGS sequence"/>
</dbReference>
<keyword evidence="1" id="KW-0812">Transmembrane</keyword>
<protein>
    <submittedName>
        <fullName evidence="2">Tfp pilus assembly protein PilN</fullName>
    </submittedName>
</protein>
<dbReference type="RefSeq" id="WP_073269158.1">
    <property type="nucleotide sequence ID" value="NZ_FQTU01000001.1"/>
</dbReference>